<evidence type="ECO:0000256" key="4">
    <source>
        <dbReference type="ARBA" id="ARBA00022803"/>
    </source>
</evidence>
<evidence type="ECO:0000313" key="6">
    <source>
        <dbReference type="EMBL" id="RZU51856.1"/>
    </source>
</evidence>
<dbReference type="SUPFAM" id="SSF48452">
    <property type="entry name" value="TPR-like"/>
    <property type="match status" value="1"/>
</dbReference>
<dbReference type="Proteomes" id="UP000292564">
    <property type="component" value="Unassembled WGS sequence"/>
</dbReference>
<dbReference type="InterPro" id="IPR002151">
    <property type="entry name" value="Kinesin_light"/>
</dbReference>
<dbReference type="Pfam" id="PF13374">
    <property type="entry name" value="TPR_10"/>
    <property type="match status" value="1"/>
</dbReference>
<organism evidence="6 7">
    <name type="scientific">Krasilnikovia cinnamomea</name>
    <dbReference type="NCBI Taxonomy" id="349313"/>
    <lineage>
        <taxon>Bacteria</taxon>
        <taxon>Bacillati</taxon>
        <taxon>Actinomycetota</taxon>
        <taxon>Actinomycetes</taxon>
        <taxon>Micromonosporales</taxon>
        <taxon>Micromonosporaceae</taxon>
        <taxon>Krasilnikovia</taxon>
    </lineage>
</organism>
<dbReference type="GO" id="GO:0005871">
    <property type="term" value="C:kinesin complex"/>
    <property type="evidence" value="ECO:0007669"/>
    <property type="project" value="InterPro"/>
</dbReference>
<proteinExistence type="predicted"/>
<feature type="compositionally biased region" description="Basic and acidic residues" evidence="5">
    <location>
        <begin position="103"/>
        <end position="124"/>
    </location>
</feature>
<dbReference type="OrthoDB" id="3210382at2"/>
<protein>
    <submittedName>
        <fullName evidence="6">Tetratricopeptide repeat protein</fullName>
    </submittedName>
</protein>
<dbReference type="InterPro" id="IPR011990">
    <property type="entry name" value="TPR-like_helical_dom_sf"/>
</dbReference>
<accession>A0A4V2G7B3</accession>
<evidence type="ECO:0000256" key="1">
    <source>
        <dbReference type="ARBA" id="ARBA00004496"/>
    </source>
</evidence>
<dbReference type="EMBL" id="SHKY01000001">
    <property type="protein sequence ID" value="RZU51856.1"/>
    <property type="molecule type" value="Genomic_DNA"/>
</dbReference>
<dbReference type="Pfam" id="PF13424">
    <property type="entry name" value="TPR_12"/>
    <property type="match status" value="1"/>
</dbReference>
<reference evidence="6 7" key="1">
    <citation type="submission" date="2019-02" db="EMBL/GenBank/DDBJ databases">
        <title>Sequencing the genomes of 1000 actinobacteria strains.</title>
        <authorList>
            <person name="Klenk H.-P."/>
        </authorList>
    </citation>
    <scope>NUCLEOTIDE SEQUENCE [LARGE SCALE GENOMIC DNA]</scope>
    <source>
        <strain evidence="6 7">DSM 45162</strain>
    </source>
</reference>
<evidence type="ECO:0000313" key="7">
    <source>
        <dbReference type="Proteomes" id="UP000292564"/>
    </source>
</evidence>
<keyword evidence="7" id="KW-1185">Reference proteome</keyword>
<dbReference type="RefSeq" id="WP_130510560.1">
    <property type="nucleotide sequence ID" value="NZ_SHKY01000001.1"/>
</dbReference>
<dbReference type="PANTHER" id="PTHR45783:SF3">
    <property type="entry name" value="KINESIN LIGHT CHAIN"/>
    <property type="match status" value="1"/>
</dbReference>
<dbReference type="GO" id="GO:0005737">
    <property type="term" value="C:cytoplasm"/>
    <property type="evidence" value="ECO:0007669"/>
    <property type="project" value="UniProtKB-SubCell"/>
</dbReference>
<keyword evidence="2" id="KW-0963">Cytoplasm</keyword>
<sequence length="326" mass="34640">MEHSSVADLVCAALRTAASETARRQPRVLGAVRALRETLARSLAGDAGAGIAVDQLSALDTDPATVRTCRDRLHAALRQLAPSDLQDLAARAHSVLMLTDPDSTQHDRLPTGSRDQSHRAETRRVAVGASRAGSSTADPVRFLAPVSAAEREAAPKALPTDVLRAKAEALAVAEQTLGSTHRDTLAARIELALAYAAEGLADQAAVLLRRVLADREQLLGVDHPDTALARSYLAVAHRSAGNAGARIDLLKRSLADAESELGEDHPDTRNARVDLAYTFRAAGENQAAIDLMARVLADAERLLGPDHRDTRTAAAALRWWRDGDAG</sequence>
<comment type="subcellular location">
    <subcellularLocation>
        <location evidence="1">Cytoplasm</location>
    </subcellularLocation>
</comment>
<keyword evidence="3" id="KW-0677">Repeat</keyword>
<gene>
    <name evidence="6" type="ORF">EV385_3692</name>
</gene>
<keyword evidence="4" id="KW-0802">TPR repeat</keyword>
<evidence type="ECO:0000256" key="5">
    <source>
        <dbReference type="SAM" id="MobiDB-lite"/>
    </source>
</evidence>
<dbReference type="PANTHER" id="PTHR45783">
    <property type="entry name" value="KINESIN LIGHT CHAIN"/>
    <property type="match status" value="1"/>
</dbReference>
<dbReference type="GO" id="GO:0019894">
    <property type="term" value="F:kinesin binding"/>
    <property type="evidence" value="ECO:0007669"/>
    <property type="project" value="TreeGrafter"/>
</dbReference>
<dbReference type="GO" id="GO:0007018">
    <property type="term" value="P:microtubule-based movement"/>
    <property type="evidence" value="ECO:0007669"/>
    <property type="project" value="TreeGrafter"/>
</dbReference>
<evidence type="ECO:0000256" key="3">
    <source>
        <dbReference type="ARBA" id="ARBA00022737"/>
    </source>
</evidence>
<feature type="region of interest" description="Disordered" evidence="5">
    <location>
        <begin position="99"/>
        <end position="135"/>
    </location>
</feature>
<evidence type="ECO:0000256" key="2">
    <source>
        <dbReference type="ARBA" id="ARBA00022490"/>
    </source>
</evidence>
<dbReference type="Gene3D" id="1.25.40.10">
    <property type="entry name" value="Tetratricopeptide repeat domain"/>
    <property type="match status" value="1"/>
</dbReference>
<name>A0A4V2G7B3_9ACTN</name>
<dbReference type="AlphaFoldDB" id="A0A4V2G7B3"/>
<comment type="caution">
    <text evidence="6">The sequence shown here is derived from an EMBL/GenBank/DDBJ whole genome shotgun (WGS) entry which is preliminary data.</text>
</comment>